<dbReference type="EMBL" id="JACHVA010000053">
    <property type="protein sequence ID" value="MBC2601448.1"/>
    <property type="molecule type" value="Genomic_DNA"/>
</dbReference>
<evidence type="ECO:0000256" key="10">
    <source>
        <dbReference type="ARBA" id="ARBA00023268"/>
    </source>
</evidence>
<evidence type="ECO:0000256" key="3">
    <source>
        <dbReference type="ARBA" id="ARBA00003906"/>
    </source>
</evidence>
<dbReference type="Gene3D" id="3.30.559.10">
    <property type="entry name" value="Chloramphenicol acetyltransferase-like domain"/>
    <property type="match status" value="1"/>
</dbReference>
<keyword evidence="10" id="KW-0511">Multifunctional enzyme</keyword>
<dbReference type="InterPro" id="IPR023213">
    <property type="entry name" value="CAT-like_dom_sf"/>
</dbReference>
<dbReference type="SUPFAM" id="SSF52922">
    <property type="entry name" value="TK C-terminal domain-like"/>
    <property type="match status" value="1"/>
</dbReference>
<comment type="caution">
    <text evidence="14">The sequence shown here is derived from an EMBL/GenBank/DDBJ whole genome shotgun (WGS) entry which is preliminary data.</text>
</comment>
<evidence type="ECO:0000256" key="8">
    <source>
        <dbReference type="ARBA" id="ARBA00023002"/>
    </source>
</evidence>
<dbReference type="InterPro" id="IPR029061">
    <property type="entry name" value="THDP-binding"/>
</dbReference>
<gene>
    <name evidence="14" type="ORF">H5P30_06620</name>
</gene>
<dbReference type="GO" id="GO:0007584">
    <property type="term" value="P:response to nutrient"/>
    <property type="evidence" value="ECO:0007669"/>
    <property type="project" value="TreeGrafter"/>
</dbReference>
<dbReference type="GO" id="GO:0006099">
    <property type="term" value="P:tricarboxylic acid cycle"/>
    <property type="evidence" value="ECO:0007669"/>
    <property type="project" value="UniProtKB-UniPathway"/>
</dbReference>
<dbReference type="Gene3D" id="3.40.50.920">
    <property type="match status" value="1"/>
</dbReference>
<sequence>MIESRMGDHREQSLLRQGHGWFHVGGIGHEAVSAIASHLEKDDFVAPYYRDRALVLARGMTTHDIALTFFGKRSSSSGGRQLPGHFSSRKNNIWSHPSPVGSHLLPACGIAWGIKLDGKNNVVVASTGEGASRQGDFFEAACVAIEKQLPVVFVVEDNGIAISTPNRNANPLALGVMDKERWVQVDGTKVADVYHAGAEAVAKARSGGGPSFLWLDLERGTSHSSADDHRLYRCKKELEKTEERDPIKLLREELLAEKILTEEEISEIEAEAKENARQVYLEARKADDPEESENSLHLTDPAPPIAQRPPVQLGERTRMLDAVNSTLKEVLKRNEDSIFYGQDIADPKGGVFRLTAGLSTTDPDRVGNSPIAESTIIGLACGLACYGKKPFFEIQFIDFIGPGWNQLANNLANLRWRSFGEWNCPAVIYAPYGAYLPGGAIWHSSSGEGLFANLPGLTIAVPSTPEDAAGLIWSANQSTDPVLLLLPKHLMWDEQKLPEKIRSAPIGRARVRRTGHMVTVVGWGNCIELIEESIEKLGDDTQVELIDLRTIVPWDRETVMNSVRKTGRLLIVQEDSDPCSVGQAIVSEVIDVPDIWPRLQASPQIISRQNTPIGFHPTYEYTALPDSDTVLEAIRSLVATQASPSVAEPAAALPTPPAPEMIMEEEAPPPPPSANLIKVPVLGEGITRARLLTQFKKKGESFEPDESICEVETDKAVFPIEAPEKGTLVEWLFEEGDDVGVGDDIARCTFASHTRAEEETSAPVKGDEAANIRKFKQYEAANGEIAKTSGLSAEIIQQMQGLVPATIMVKAKWEPIRLLRERIKAKNQKAPSPSAIVAWSLVQAMKKHRRFTHTLLMGKMPRAIGDFDLGVAVSLPDDRLGTAIVPDVNRREWPEFADLFRKAVDDTRKGRFQPKTRIPILLSTMGQYDVQSATPIVVPPSIATLFVGSAHYELDPESQGQKSREVVRLVLTFDHRWINGAGSASFLSEVKNNLENFDIAD</sequence>
<organism evidence="14 15">
    <name type="scientific">Puniceicoccus vermicola</name>
    <dbReference type="NCBI Taxonomy" id="388746"/>
    <lineage>
        <taxon>Bacteria</taxon>
        <taxon>Pseudomonadati</taxon>
        <taxon>Verrucomicrobiota</taxon>
        <taxon>Opitutia</taxon>
        <taxon>Puniceicoccales</taxon>
        <taxon>Puniceicoccaceae</taxon>
        <taxon>Puniceicoccus</taxon>
    </lineage>
</organism>
<dbReference type="AlphaFoldDB" id="A0A7X1AWT3"/>
<keyword evidence="9" id="KW-0786">Thiamine pyrophosphate</keyword>
<dbReference type="GO" id="GO:0003863">
    <property type="term" value="F:branched-chain 2-oxo acid dehydrogenase activity"/>
    <property type="evidence" value="ECO:0007669"/>
    <property type="project" value="UniProtKB-EC"/>
</dbReference>
<evidence type="ECO:0000256" key="4">
    <source>
        <dbReference type="ARBA" id="ARBA00004813"/>
    </source>
</evidence>
<accession>A0A7X1AWT3</accession>
<comment type="cofactor">
    <cofactor evidence="1">
        <name>(R)-lipoate</name>
        <dbReference type="ChEBI" id="CHEBI:83088"/>
    </cofactor>
</comment>
<dbReference type="InterPro" id="IPR001078">
    <property type="entry name" value="2-oxoacid_DH_actylTfrase"/>
</dbReference>
<evidence type="ECO:0000256" key="2">
    <source>
        <dbReference type="ARBA" id="ARBA00001964"/>
    </source>
</evidence>
<dbReference type="InterPro" id="IPR000089">
    <property type="entry name" value="Biotin_lipoyl"/>
</dbReference>
<evidence type="ECO:0000313" key="14">
    <source>
        <dbReference type="EMBL" id="MBC2601448.1"/>
    </source>
</evidence>
<dbReference type="Gene3D" id="2.40.50.100">
    <property type="match status" value="1"/>
</dbReference>
<dbReference type="Pfam" id="PF02780">
    <property type="entry name" value="Transketolase_C"/>
    <property type="match status" value="1"/>
</dbReference>
<dbReference type="SUPFAM" id="SSF51230">
    <property type="entry name" value="Single hybrid motif"/>
    <property type="match status" value="1"/>
</dbReference>
<dbReference type="GO" id="GO:0004149">
    <property type="term" value="F:dihydrolipoyllysine-residue succinyltransferase activity"/>
    <property type="evidence" value="ECO:0007669"/>
    <property type="project" value="UniProtKB-EC"/>
</dbReference>
<dbReference type="PANTHER" id="PTHR42980">
    <property type="entry name" value="2-OXOISOVALERATE DEHYDROGENASE SUBUNIT BETA-RELATED"/>
    <property type="match status" value="1"/>
</dbReference>
<evidence type="ECO:0000256" key="11">
    <source>
        <dbReference type="ARBA" id="ARBA00052761"/>
    </source>
</evidence>
<evidence type="ECO:0000256" key="7">
    <source>
        <dbReference type="ARBA" id="ARBA00022823"/>
    </source>
</evidence>
<dbReference type="PROSITE" id="PS50968">
    <property type="entry name" value="BIOTINYL_LIPOYL"/>
    <property type="match status" value="1"/>
</dbReference>
<evidence type="ECO:0000313" key="15">
    <source>
        <dbReference type="Proteomes" id="UP000525652"/>
    </source>
</evidence>
<dbReference type="EC" id="1.2.4.4" evidence="6"/>
<feature type="domain" description="Lipoyl-binding" evidence="13">
    <location>
        <begin position="674"/>
        <end position="749"/>
    </location>
</feature>
<dbReference type="Pfam" id="PF02779">
    <property type="entry name" value="Transket_pyr"/>
    <property type="match status" value="1"/>
</dbReference>
<dbReference type="CDD" id="cd06849">
    <property type="entry name" value="lipoyl_domain"/>
    <property type="match status" value="1"/>
</dbReference>
<comment type="pathway">
    <text evidence="4">Carbohydrate metabolism; tricarboxylic acid cycle; succinyl-CoA from 2-oxoglutarate (dehydrogenase route): step 1/1.</text>
</comment>
<feature type="region of interest" description="Disordered" evidence="12">
    <location>
        <begin position="285"/>
        <end position="309"/>
    </location>
</feature>
<comment type="similarity">
    <text evidence="5">Belongs to the 2-oxoacid dehydrogenase family.</text>
</comment>
<reference evidence="14 15" key="1">
    <citation type="submission" date="2020-07" db="EMBL/GenBank/DDBJ databases">
        <authorList>
            <person name="Feng X."/>
        </authorList>
    </citation>
    <scope>NUCLEOTIDE SEQUENCE [LARGE SCALE GENOMIC DNA]</scope>
    <source>
        <strain evidence="14 15">JCM14086</strain>
    </source>
</reference>
<evidence type="ECO:0000256" key="5">
    <source>
        <dbReference type="ARBA" id="ARBA00007317"/>
    </source>
</evidence>
<dbReference type="CDD" id="cd02000">
    <property type="entry name" value="TPP_E1_PDC_ADC_BCADC"/>
    <property type="match status" value="1"/>
</dbReference>
<keyword evidence="15" id="KW-1185">Reference proteome</keyword>
<dbReference type="SUPFAM" id="SSF52777">
    <property type="entry name" value="CoA-dependent acyltransferases"/>
    <property type="match status" value="1"/>
</dbReference>
<name>A0A7X1AWT3_9BACT</name>
<dbReference type="SUPFAM" id="SSF52518">
    <property type="entry name" value="Thiamin diphosphate-binding fold (THDP-binding)"/>
    <property type="match status" value="2"/>
</dbReference>
<dbReference type="Pfam" id="PF00198">
    <property type="entry name" value="2-oxoacid_dh"/>
    <property type="match status" value="1"/>
</dbReference>
<dbReference type="GO" id="GO:0009083">
    <property type="term" value="P:branched-chain amino acid catabolic process"/>
    <property type="evidence" value="ECO:0007669"/>
    <property type="project" value="TreeGrafter"/>
</dbReference>
<evidence type="ECO:0000256" key="1">
    <source>
        <dbReference type="ARBA" id="ARBA00001938"/>
    </source>
</evidence>
<evidence type="ECO:0000256" key="12">
    <source>
        <dbReference type="SAM" id="MobiDB-lite"/>
    </source>
</evidence>
<dbReference type="PANTHER" id="PTHR42980:SF1">
    <property type="entry name" value="2-OXOISOVALERATE DEHYDROGENASE SUBUNIT BETA, MITOCHONDRIAL"/>
    <property type="match status" value="1"/>
</dbReference>
<proteinExistence type="inferred from homology"/>
<dbReference type="InterPro" id="IPR003016">
    <property type="entry name" value="2-oxoA_DH_lipoyl-BS"/>
</dbReference>
<dbReference type="Pfam" id="PF00676">
    <property type="entry name" value="E1_dh"/>
    <property type="match status" value="1"/>
</dbReference>
<dbReference type="InterPro" id="IPR005475">
    <property type="entry name" value="Transketolase-like_Pyr-bd"/>
</dbReference>
<dbReference type="Pfam" id="PF00364">
    <property type="entry name" value="Biotin_lipoyl"/>
    <property type="match status" value="1"/>
</dbReference>
<comment type="cofactor">
    <cofactor evidence="2">
        <name>thiamine diphosphate</name>
        <dbReference type="ChEBI" id="CHEBI:58937"/>
    </cofactor>
</comment>
<dbReference type="UniPathway" id="UPA00223">
    <property type="reaction ID" value="UER00997"/>
</dbReference>
<evidence type="ECO:0000256" key="6">
    <source>
        <dbReference type="ARBA" id="ARBA00012277"/>
    </source>
</evidence>
<evidence type="ECO:0000259" key="13">
    <source>
        <dbReference type="PROSITE" id="PS50968"/>
    </source>
</evidence>
<dbReference type="InterPro" id="IPR011053">
    <property type="entry name" value="Single_hybrid_motif"/>
</dbReference>
<dbReference type="Gene3D" id="3.40.50.970">
    <property type="match status" value="2"/>
</dbReference>
<dbReference type="PROSITE" id="PS00189">
    <property type="entry name" value="LIPOYL"/>
    <property type="match status" value="1"/>
</dbReference>
<comment type="catalytic activity">
    <reaction evidence="11">
        <text>N(6)-[(R)-dihydrolipoyl]-L-lysyl-[protein] + succinyl-CoA = N(6)-[(R)-S(8)-succinyldihydrolipoyl]-L-lysyl-[protein] + CoA</text>
        <dbReference type="Rhea" id="RHEA:15213"/>
        <dbReference type="Rhea" id="RHEA-COMP:10475"/>
        <dbReference type="Rhea" id="RHEA-COMP:20092"/>
        <dbReference type="ChEBI" id="CHEBI:57287"/>
        <dbReference type="ChEBI" id="CHEBI:57292"/>
        <dbReference type="ChEBI" id="CHEBI:83100"/>
        <dbReference type="ChEBI" id="CHEBI:83120"/>
        <dbReference type="EC" id="2.3.1.61"/>
    </reaction>
</comment>
<keyword evidence="8" id="KW-0560">Oxidoreductase</keyword>
<comment type="function">
    <text evidence="3">E1 component of the 2-oxoglutarate dehydrogenase (OGDH) complex which catalyzes the decarboxylation of 2-oxoglutarate, the first step in the conversion of 2-oxoglutarate to succinyl-CoA and CO(2).</text>
</comment>
<dbReference type="SMART" id="SM00861">
    <property type="entry name" value="Transket_pyr"/>
    <property type="match status" value="1"/>
</dbReference>
<evidence type="ECO:0000256" key="9">
    <source>
        <dbReference type="ARBA" id="ARBA00023052"/>
    </source>
</evidence>
<dbReference type="InterPro" id="IPR009014">
    <property type="entry name" value="Transketo_C/PFOR_II"/>
</dbReference>
<dbReference type="InterPro" id="IPR033248">
    <property type="entry name" value="Transketolase_C"/>
</dbReference>
<dbReference type="InterPro" id="IPR001017">
    <property type="entry name" value="DH_E1"/>
</dbReference>
<protein>
    <recommendedName>
        <fullName evidence="6">3-methyl-2-oxobutanoate dehydrogenase (2-methylpropanoyl-transferring)</fullName>
        <ecNumber evidence="6">1.2.4.4</ecNumber>
    </recommendedName>
</protein>
<dbReference type="Proteomes" id="UP000525652">
    <property type="component" value="Unassembled WGS sequence"/>
</dbReference>
<keyword evidence="7" id="KW-0450">Lipoyl</keyword>